<organism evidence="3 4">
    <name type="scientific">Geotrichum candidum</name>
    <name type="common">Oospora lactis</name>
    <name type="synonym">Dipodascus geotrichum</name>
    <dbReference type="NCBI Taxonomy" id="1173061"/>
    <lineage>
        <taxon>Eukaryota</taxon>
        <taxon>Fungi</taxon>
        <taxon>Dikarya</taxon>
        <taxon>Ascomycota</taxon>
        <taxon>Saccharomycotina</taxon>
        <taxon>Dipodascomycetes</taxon>
        <taxon>Dipodascales</taxon>
        <taxon>Dipodascaceae</taxon>
        <taxon>Geotrichum</taxon>
    </lineage>
</organism>
<keyword evidence="1" id="KW-0808">Transferase</keyword>
<evidence type="ECO:0000256" key="1">
    <source>
        <dbReference type="ARBA" id="ARBA00022679"/>
    </source>
</evidence>
<evidence type="ECO:0000313" key="3">
    <source>
        <dbReference type="EMBL" id="KAF5101725.1"/>
    </source>
</evidence>
<dbReference type="PANTHER" id="PTHR43861">
    <property type="entry name" value="TRANS-ACONITATE 2-METHYLTRANSFERASE-RELATED"/>
    <property type="match status" value="1"/>
</dbReference>
<reference evidence="3" key="2">
    <citation type="submission" date="2020-01" db="EMBL/GenBank/DDBJ databases">
        <authorList>
            <person name="Perkins V."/>
            <person name="Lessard M.-H."/>
            <person name="Dugat-Bony E."/>
            <person name="Frenette M."/>
            <person name="Labrie S."/>
        </authorList>
    </citation>
    <scope>NUCLEOTIDE SEQUENCE</scope>
    <source>
        <strain evidence="3">LMA-70</strain>
    </source>
</reference>
<evidence type="ECO:0000256" key="2">
    <source>
        <dbReference type="SAM" id="MobiDB-lite"/>
    </source>
</evidence>
<dbReference type="Pfam" id="PF13489">
    <property type="entry name" value="Methyltransf_23"/>
    <property type="match status" value="1"/>
</dbReference>
<accession>A0A9P5G6I8</accession>
<dbReference type="Proteomes" id="UP000750522">
    <property type="component" value="Unassembled WGS sequence"/>
</dbReference>
<feature type="region of interest" description="Disordered" evidence="2">
    <location>
        <begin position="58"/>
        <end position="82"/>
    </location>
</feature>
<gene>
    <name evidence="3" type="ORF">DV451_002088</name>
</gene>
<evidence type="ECO:0000313" key="4">
    <source>
        <dbReference type="Proteomes" id="UP000750522"/>
    </source>
</evidence>
<dbReference type="Gene3D" id="3.40.50.150">
    <property type="entry name" value="Vaccinia Virus protein VP39"/>
    <property type="match status" value="1"/>
</dbReference>
<proteinExistence type="predicted"/>
<name>A0A9P5G6I8_GEOCN</name>
<dbReference type="EMBL" id="QQZK01000035">
    <property type="protein sequence ID" value="KAF5101725.1"/>
    <property type="molecule type" value="Genomic_DNA"/>
</dbReference>
<sequence>MTEPAEVKASAAMLNKKHFDNEKHAHHYDNEGSLEMGRVVVKHILAYTHPALRQLPGHNGVSIGADGEPLTAESDSESEEEDEDVNAFWKHARVLDFAAGTGIVSQNLLPHIDAIVGVDISTEMIKLYNQKRDNQGISASIMAGYVADLFEPREAWQEAVQRALAPGFDAAVCSLAYHHIDDTDWASRVLYSTLRPGGWVFVADLAQGTPDDYGAQKPVSSHGHEHGHGSGVVPHRGGFTPAELKASFTKAGFVNVSAESVFTVKLWIDDEGLKRIRGHYERGDIISDTERYGVRVFDTRKDTSTGVTKYLIKRKMLLAAGQKPLVESK</sequence>
<dbReference type="SUPFAM" id="SSF53335">
    <property type="entry name" value="S-adenosyl-L-methionine-dependent methyltransferases"/>
    <property type="match status" value="1"/>
</dbReference>
<dbReference type="InterPro" id="IPR029063">
    <property type="entry name" value="SAM-dependent_MTases_sf"/>
</dbReference>
<dbReference type="AlphaFoldDB" id="A0A9P5G6I8"/>
<feature type="region of interest" description="Disordered" evidence="2">
    <location>
        <begin position="212"/>
        <end position="235"/>
    </location>
</feature>
<comment type="caution">
    <text evidence="3">The sequence shown here is derived from an EMBL/GenBank/DDBJ whole genome shotgun (WGS) entry which is preliminary data.</text>
</comment>
<reference evidence="3" key="1">
    <citation type="journal article" date="2020" name="Front. Microbiol.">
        <title>Phenotypic and Genetic Characterization of the Cheese Ripening Yeast Geotrichum candidum.</title>
        <authorList>
            <person name="Perkins V."/>
            <person name="Vignola S."/>
            <person name="Lessard M.H."/>
            <person name="Plante P.L."/>
            <person name="Corbeil J."/>
            <person name="Dugat-Bony E."/>
            <person name="Frenette M."/>
            <person name="Labrie S."/>
        </authorList>
    </citation>
    <scope>NUCLEOTIDE SEQUENCE</scope>
    <source>
        <strain evidence="3">LMA-70</strain>
    </source>
</reference>
<protein>
    <recommendedName>
        <fullName evidence="5">Methyltransferase domain-containing protein</fullName>
    </recommendedName>
</protein>
<evidence type="ECO:0008006" key="5">
    <source>
        <dbReference type="Google" id="ProtNLM"/>
    </source>
</evidence>
<dbReference type="GO" id="GO:0016740">
    <property type="term" value="F:transferase activity"/>
    <property type="evidence" value="ECO:0007669"/>
    <property type="project" value="UniProtKB-KW"/>
</dbReference>
<dbReference type="PANTHER" id="PTHR43861:SF3">
    <property type="entry name" value="PUTATIVE (AFU_ORTHOLOGUE AFUA_2G14390)-RELATED"/>
    <property type="match status" value="1"/>
</dbReference>
<dbReference type="CDD" id="cd02440">
    <property type="entry name" value="AdoMet_MTases"/>
    <property type="match status" value="1"/>
</dbReference>